<evidence type="ECO:0000313" key="2">
    <source>
        <dbReference type="Proteomes" id="UP001234989"/>
    </source>
</evidence>
<name>A0AAF0TD30_SOLVR</name>
<organism evidence="1 2">
    <name type="scientific">Solanum verrucosum</name>
    <dbReference type="NCBI Taxonomy" id="315347"/>
    <lineage>
        <taxon>Eukaryota</taxon>
        <taxon>Viridiplantae</taxon>
        <taxon>Streptophyta</taxon>
        <taxon>Embryophyta</taxon>
        <taxon>Tracheophyta</taxon>
        <taxon>Spermatophyta</taxon>
        <taxon>Magnoliopsida</taxon>
        <taxon>eudicotyledons</taxon>
        <taxon>Gunneridae</taxon>
        <taxon>Pentapetalae</taxon>
        <taxon>asterids</taxon>
        <taxon>lamiids</taxon>
        <taxon>Solanales</taxon>
        <taxon>Solanaceae</taxon>
        <taxon>Solanoideae</taxon>
        <taxon>Solaneae</taxon>
        <taxon>Solanum</taxon>
    </lineage>
</organism>
<dbReference type="EMBL" id="CP133613">
    <property type="protein sequence ID" value="WMV14436.1"/>
    <property type="molecule type" value="Genomic_DNA"/>
</dbReference>
<protein>
    <recommendedName>
        <fullName evidence="3">Copia protein</fullName>
    </recommendedName>
</protein>
<dbReference type="Proteomes" id="UP001234989">
    <property type="component" value="Chromosome 2"/>
</dbReference>
<reference evidence="1" key="1">
    <citation type="submission" date="2023-08" db="EMBL/GenBank/DDBJ databases">
        <title>A de novo genome assembly of Solanum verrucosum Schlechtendal, a Mexican diploid species geographically isolated from the other diploid A-genome species in potato relatives.</title>
        <authorList>
            <person name="Hosaka K."/>
        </authorList>
    </citation>
    <scope>NUCLEOTIDE SEQUENCE</scope>
    <source>
        <tissue evidence="1">Young leaves</tissue>
    </source>
</reference>
<dbReference type="PANTHER" id="PTHR11439:SF499">
    <property type="entry name" value="PPC DOMAIN-CONTAINING PROTEIN"/>
    <property type="match status" value="1"/>
</dbReference>
<evidence type="ECO:0000313" key="1">
    <source>
        <dbReference type="EMBL" id="WMV14436.1"/>
    </source>
</evidence>
<accession>A0AAF0TD30</accession>
<proteinExistence type="predicted"/>
<dbReference type="AlphaFoldDB" id="A0AAF0TD30"/>
<evidence type="ECO:0008006" key="3">
    <source>
        <dbReference type="Google" id="ProtNLM"/>
    </source>
</evidence>
<gene>
    <name evidence="1" type="ORF">MTR67_007821</name>
</gene>
<dbReference type="PANTHER" id="PTHR11439">
    <property type="entry name" value="GAG-POL-RELATED RETROTRANSPOSON"/>
    <property type="match status" value="1"/>
</dbReference>
<sequence length="116" mass="13422">MILNSLTLFLVKIGDSLISWKSKKQNTVSRSSTEAEYRSMANAVAEIVWLIGLYKELKVELELPVKLFCDSKAALQIAANPIYQERTQHIEIERHFIRERIQEGVIQQVMYHLKCS</sequence>
<keyword evidence="2" id="KW-1185">Reference proteome</keyword>
<dbReference type="CDD" id="cd09272">
    <property type="entry name" value="RNase_HI_RT_Ty1"/>
    <property type="match status" value="1"/>
</dbReference>